<accession>X0QNS9</accession>
<dbReference type="STRING" id="1423734.FC83_GL003300"/>
<sequence length="102" mass="11128">MVFLVIALAPILFLPMVSGDAKLAKIIGIFSVAMTIPVLILSLKVLQSYYDKAELRHKPLLIPKAFGYGLSINPYHPAGKAIWFGIIVVVVILLIKMIVTPA</sequence>
<evidence type="ECO:0000313" key="2">
    <source>
        <dbReference type="EMBL" id="KRM33217.1"/>
    </source>
</evidence>
<dbReference type="eggNOG" id="COG1476">
    <property type="taxonomic scope" value="Bacteria"/>
</dbReference>
<gene>
    <name evidence="2" type="ORF">FC83_GL003300</name>
</gene>
<keyword evidence="3" id="KW-1185">Reference proteome</keyword>
<comment type="caution">
    <text evidence="2">The sequence shown here is derived from an EMBL/GenBank/DDBJ whole genome shotgun (WGS) entry which is preliminary data.</text>
</comment>
<dbReference type="EMBL" id="AZGA01000057">
    <property type="protein sequence ID" value="KRM33217.1"/>
    <property type="molecule type" value="Genomic_DNA"/>
</dbReference>
<keyword evidence="1" id="KW-0472">Membrane</keyword>
<evidence type="ECO:0000256" key="1">
    <source>
        <dbReference type="SAM" id="Phobius"/>
    </source>
</evidence>
<reference evidence="2 3" key="1">
    <citation type="journal article" date="2015" name="Genome Announc.">
        <title>Expanding the biotechnology potential of lactobacilli through comparative genomics of 213 strains and associated genera.</title>
        <authorList>
            <person name="Sun Z."/>
            <person name="Harris H.M."/>
            <person name="McCann A."/>
            <person name="Guo C."/>
            <person name="Argimon S."/>
            <person name="Zhang W."/>
            <person name="Yang X."/>
            <person name="Jeffery I.B."/>
            <person name="Cooney J.C."/>
            <person name="Kagawa T.F."/>
            <person name="Liu W."/>
            <person name="Song Y."/>
            <person name="Salvetti E."/>
            <person name="Wrobel A."/>
            <person name="Rasinkangas P."/>
            <person name="Parkhill J."/>
            <person name="Rea M.C."/>
            <person name="O'Sullivan O."/>
            <person name="Ritari J."/>
            <person name="Douillard F.P."/>
            <person name="Paul Ross R."/>
            <person name="Yang R."/>
            <person name="Briner A.E."/>
            <person name="Felis G.E."/>
            <person name="de Vos W.M."/>
            <person name="Barrangou R."/>
            <person name="Klaenhammer T.R."/>
            <person name="Caufield P.W."/>
            <person name="Cui Y."/>
            <person name="Zhang H."/>
            <person name="O'Toole P.W."/>
        </authorList>
    </citation>
    <scope>NUCLEOTIDE SEQUENCE [LARGE SCALE GENOMIC DNA]</scope>
    <source>
        <strain evidence="2 3">DSM 18527</strain>
    </source>
</reference>
<organism evidence="2 3">
    <name type="scientific">Agrilactobacillus composti DSM 18527 = JCM 14202</name>
    <dbReference type="NCBI Taxonomy" id="1423734"/>
    <lineage>
        <taxon>Bacteria</taxon>
        <taxon>Bacillati</taxon>
        <taxon>Bacillota</taxon>
        <taxon>Bacilli</taxon>
        <taxon>Lactobacillales</taxon>
        <taxon>Lactobacillaceae</taxon>
        <taxon>Agrilactobacillus</taxon>
    </lineage>
</organism>
<keyword evidence="1" id="KW-1133">Transmembrane helix</keyword>
<dbReference type="PATRIC" id="fig|1423734.3.peg.3352"/>
<dbReference type="Proteomes" id="UP000051236">
    <property type="component" value="Unassembled WGS sequence"/>
</dbReference>
<name>X0QNS9_9LACO</name>
<keyword evidence="1" id="KW-0812">Transmembrane</keyword>
<evidence type="ECO:0000313" key="3">
    <source>
        <dbReference type="Proteomes" id="UP000051236"/>
    </source>
</evidence>
<protein>
    <submittedName>
        <fullName evidence="2">Uncharacterized protein</fullName>
    </submittedName>
</protein>
<dbReference type="AlphaFoldDB" id="X0QNS9"/>
<feature type="transmembrane region" description="Helical" evidence="1">
    <location>
        <begin position="29"/>
        <end position="46"/>
    </location>
</feature>
<feature type="transmembrane region" description="Helical" evidence="1">
    <location>
        <begin position="81"/>
        <end position="99"/>
    </location>
</feature>
<proteinExistence type="predicted"/>